<accession>A0AAD7XY48</accession>
<dbReference type="SUPFAM" id="SSF103481">
    <property type="entry name" value="Multidrug resistance efflux transporter EmrE"/>
    <property type="match status" value="1"/>
</dbReference>
<feature type="transmembrane region" description="Helical" evidence="5">
    <location>
        <begin position="280"/>
        <end position="300"/>
    </location>
</feature>
<keyword evidence="2 5" id="KW-0812">Transmembrane</keyword>
<dbReference type="PANTHER" id="PTHR23051">
    <property type="entry name" value="SOLUTE CARRIER FAMILY 35, MEMBER F5"/>
    <property type="match status" value="1"/>
</dbReference>
<comment type="caution">
    <text evidence="7">The sequence shown here is derived from an EMBL/GenBank/DDBJ whole genome shotgun (WGS) entry which is preliminary data.</text>
</comment>
<evidence type="ECO:0000256" key="2">
    <source>
        <dbReference type="ARBA" id="ARBA00022692"/>
    </source>
</evidence>
<evidence type="ECO:0000256" key="4">
    <source>
        <dbReference type="ARBA" id="ARBA00023136"/>
    </source>
</evidence>
<dbReference type="InterPro" id="IPR037185">
    <property type="entry name" value="EmrE-like"/>
</dbReference>
<dbReference type="RefSeq" id="XP_058342176.1">
    <property type="nucleotide sequence ID" value="XM_058487099.1"/>
</dbReference>
<feature type="transmembrane region" description="Helical" evidence="5">
    <location>
        <begin position="185"/>
        <end position="201"/>
    </location>
</feature>
<organism evidence="7 8">
    <name type="scientific">Lichtheimia ornata</name>
    <dbReference type="NCBI Taxonomy" id="688661"/>
    <lineage>
        <taxon>Eukaryota</taxon>
        <taxon>Fungi</taxon>
        <taxon>Fungi incertae sedis</taxon>
        <taxon>Mucoromycota</taxon>
        <taxon>Mucoromycotina</taxon>
        <taxon>Mucoromycetes</taxon>
        <taxon>Mucorales</taxon>
        <taxon>Lichtheimiaceae</taxon>
        <taxon>Lichtheimia</taxon>
    </lineage>
</organism>
<comment type="subcellular location">
    <subcellularLocation>
        <location evidence="1">Membrane</location>
        <topology evidence="1">Multi-pass membrane protein</topology>
    </subcellularLocation>
</comment>
<feature type="transmembrane region" description="Helical" evidence="5">
    <location>
        <begin position="155"/>
        <end position="173"/>
    </location>
</feature>
<dbReference type="GO" id="GO:0000329">
    <property type="term" value="C:fungal-type vacuole membrane"/>
    <property type="evidence" value="ECO:0007669"/>
    <property type="project" value="TreeGrafter"/>
</dbReference>
<evidence type="ECO:0000313" key="8">
    <source>
        <dbReference type="Proteomes" id="UP001234581"/>
    </source>
</evidence>
<feature type="domain" description="EamA" evidence="6">
    <location>
        <begin position="182"/>
        <end position="324"/>
    </location>
</feature>
<feature type="transmembrane region" description="Helical" evidence="5">
    <location>
        <begin position="102"/>
        <end position="124"/>
    </location>
</feature>
<evidence type="ECO:0000256" key="1">
    <source>
        <dbReference type="ARBA" id="ARBA00004141"/>
    </source>
</evidence>
<sequence>MADHQWHPRRRYIAGVCALIVVVFIWVTSSFAVNSIFGEQHYDKPFFLTYLNTATFSLYLLIARFKRKDSKAVTEEVLSMHEISQMDQPCDDDKLKPKETMYLALSFCFLWFVANYVTNASLAYTSVGSSTILSSTSGLFTLALGALFGVESITITRVLAVVISFSGAVLVSYSDSTGRRILGDMLALSGALFYGLYTILLKRQIGSESRIDMPRFFGWVGVFNVVLLWPIIPLFHYTGIETFELPHGPALWLMLLLNAFVGTFISDYLWLLAMLMTSPLVVTLGISLTIPLALVGDLVIKHIIPGWQYIVGALLVITGFVIVNLATLPNPDEKPTYSAVSQNENENHELEIVP</sequence>
<dbReference type="PANTHER" id="PTHR23051:SF0">
    <property type="entry name" value="SOLUTE CARRIER FAMILY 35 MEMBER F5"/>
    <property type="match status" value="1"/>
</dbReference>
<evidence type="ECO:0000256" key="3">
    <source>
        <dbReference type="ARBA" id="ARBA00022989"/>
    </source>
</evidence>
<feature type="transmembrane region" description="Helical" evidence="5">
    <location>
        <begin position="130"/>
        <end position="148"/>
    </location>
</feature>
<feature type="transmembrane region" description="Helical" evidence="5">
    <location>
        <begin position="213"/>
        <end position="232"/>
    </location>
</feature>
<feature type="transmembrane region" description="Helical" evidence="5">
    <location>
        <begin position="306"/>
        <end position="328"/>
    </location>
</feature>
<feature type="domain" description="EamA" evidence="6">
    <location>
        <begin position="14"/>
        <end position="172"/>
    </location>
</feature>
<evidence type="ECO:0000256" key="5">
    <source>
        <dbReference type="SAM" id="Phobius"/>
    </source>
</evidence>
<evidence type="ECO:0000313" key="7">
    <source>
        <dbReference type="EMBL" id="KAJ8657263.1"/>
    </source>
</evidence>
<reference evidence="7 8" key="1">
    <citation type="submission" date="2023-03" db="EMBL/GenBank/DDBJ databases">
        <title>Genome sequence of Lichtheimia ornata CBS 291.66.</title>
        <authorList>
            <person name="Mohabir J.T."/>
            <person name="Shea T.P."/>
            <person name="Kurbessoian T."/>
            <person name="Berby B."/>
            <person name="Fontaine J."/>
            <person name="Livny J."/>
            <person name="Gnirke A."/>
            <person name="Stajich J.E."/>
            <person name="Cuomo C.A."/>
        </authorList>
    </citation>
    <scope>NUCLEOTIDE SEQUENCE [LARGE SCALE GENOMIC DNA]</scope>
    <source>
        <strain evidence="7">CBS 291.66</strain>
    </source>
</reference>
<proteinExistence type="predicted"/>
<dbReference type="EMBL" id="JARTCD010000033">
    <property type="protein sequence ID" value="KAJ8657263.1"/>
    <property type="molecule type" value="Genomic_DNA"/>
</dbReference>
<dbReference type="Proteomes" id="UP001234581">
    <property type="component" value="Unassembled WGS sequence"/>
</dbReference>
<feature type="transmembrane region" description="Helical" evidence="5">
    <location>
        <begin position="252"/>
        <end position="273"/>
    </location>
</feature>
<dbReference type="InterPro" id="IPR000620">
    <property type="entry name" value="EamA_dom"/>
</dbReference>
<dbReference type="Pfam" id="PF00892">
    <property type="entry name" value="EamA"/>
    <property type="match status" value="2"/>
</dbReference>
<keyword evidence="4 5" id="KW-0472">Membrane</keyword>
<name>A0AAD7XY48_9FUNG</name>
<feature type="transmembrane region" description="Helical" evidence="5">
    <location>
        <begin position="45"/>
        <end position="62"/>
    </location>
</feature>
<feature type="transmembrane region" description="Helical" evidence="5">
    <location>
        <begin position="12"/>
        <end position="33"/>
    </location>
</feature>
<dbReference type="GeneID" id="83214488"/>
<keyword evidence="8" id="KW-1185">Reference proteome</keyword>
<evidence type="ECO:0000259" key="6">
    <source>
        <dbReference type="Pfam" id="PF00892"/>
    </source>
</evidence>
<keyword evidence="3 5" id="KW-1133">Transmembrane helix</keyword>
<gene>
    <name evidence="7" type="ORF">O0I10_007079</name>
</gene>
<protein>
    <recommendedName>
        <fullName evidence="6">EamA domain-containing protein</fullName>
    </recommendedName>
</protein>
<dbReference type="AlphaFoldDB" id="A0AAD7XY48"/>